<accession>A0A3Q3W620</accession>
<dbReference type="PANTHER" id="PTHR12449">
    <property type="entry name" value="DEATH DOMAIN-CONTAINING PROTEIN"/>
    <property type="match status" value="1"/>
</dbReference>
<sequence>MHVEMGADPGRAPKHAGQKKTYKAIAETYAFLPREAVTRFLMSCGECQKRMHINPSTAEFKENDRPSSLVPDLIDYNMPLTATYLKQMKLQCMTATERLIFASSSPLLPGDDSSENGANRLPALTSPEALAVGGNPPDGGAPYGDVTENGLSAPLDFSTTSPSSSSEDQQPVNFSERPPPAGSSPANPCPADRKYPIKTDYTSKSPPYSSGSYDSVKTELSMSAEDLTSGRAQIIDDDDDDHDDHDDSDKINDAEGMDPERLKAFNMFVRLFVDENLDRMVPISKQPKEKIQAIIESCSRQFPEFQERSRKRIRTYLKSCRRMKKGGFEIRPTPPHLTSAMAENILAAACDSETRNAAKRMRLDTYQPDEPASADKPSSRDAVSVAPSGFPISNAAFVQDQLYTNGGLNYSLRGYGTVGGNQQNSGAAQTNGPTDLSMKSVGLNSSSSSSNSHGQGGGGGGGASAQLSPPEVTAVRQLIAGYRESAAFLLRSADELENLILQQN</sequence>
<evidence type="ECO:0000313" key="4">
    <source>
        <dbReference type="Proteomes" id="UP000261620"/>
    </source>
</evidence>
<feature type="compositionally biased region" description="Polar residues" evidence="1">
    <location>
        <begin position="421"/>
        <end position="434"/>
    </location>
</feature>
<feature type="domain" description="Nucleolar protein 4 helical" evidence="2">
    <location>
        <begin position="260"/>
        <end position="353"/>
    </location>
</feature>
<feature type="compositionally biased region" description="Low complexity" evidence="1">
    <location>
        <begin position="442"/>
        <end position="453"/>
    </location>
</feature>
<keyword evidence="4" id="KW-1185">Reference proteome</keyword>
<evidence type="ECO:0000259" key="2">
    <source>
        <dbReference type="Pfam" id="PF23079"/>
    </source>
</evidence>
<evidence type="ECO:0000313" key="3">
    <source>
        <dbReference type="Ensembl" id="ENSMMOP00000011836.1"/>
    </source>
</evidence>
<feature type="compositionally biased region" description="Acidic residues" evidence="1">
    <location>
        <begin position="235"/>
        <end position="244"/>
    </location>
</feature>
<feature type="region of interest" description="Disordered" evidence="1">
    <location>
        <begin position="421"/>
        <end position="468"/>
    </location>
</feature>
<feature type="compositionally biased region" description="Basic and acidic residues" evidence="1">
    <location>
        <begin position="245"/>
        <end position="257"/>
    </location>
</feature>
<name>A0A3Q3W620_MOLML</name>
<reference evidence="3" key="1">
    <citation type="submission" date="2025-08" db="UniProtKB">
        <authorList>
            <consortium name="Ensembl"/>
        </authorList>
    </citation>
    <scope>IDENTIFICATION</scope>
</reference>
<reference evidence="3" key="2">
    <citation type="submission" date="2025-09" db="UniProtKB">
        <authorList>
            <consortium name="Ensembl"/>
        </authorList>
    </citation>
    <scope>IDENTIFICATION</scope>
</reference>
<dbReference type="InterPro" id="IPR039788">
    <property type="entry name" value="NOL4/NOL4L"/>
</dbReference>
<evidence type="ECO:0000256" key="1">
    <source>
        <dbReference type="SAM" id="MobiDB-lite"/>
    </source>
</evidence>
<organism evidence="3 4">
    <name type="scientific">Mola mola</name>
    <name type="common">Ocean sunfish</name>
    <name type="synonym">Tetraodon mola</name>
    <dbReference type="NCBI Taxonomy" id="94237"/>
    <lineage>
        <taxon>Eukaryota</taxon>
        <taxon>Metazoa</taxon>
        <taxon>Chordata</taxon>
        <taxon>Craniata</taxon>
        <taxon>Vertebrata</taxon>
        <taxon>Euteleostomi</taxon>
        <taxon>Actinopterygii</taxon>
        <taxon>Neopterygii</taxon>
        <taxon>Teleostei</taxon>
        <taxon>Neoteleostei</taxon>
        <taxon>Acanthomorphata</taxon>
        <taxon>Eupercaria</taxon>
        <taxon>Tetraodontiformes</taxon>
        <taxon>Molidae</taxon>
        <taxon>Mola</taxon>
    </lineage>
</organism>
<dbReference type="InterPro" id="IPR056549">
    <property type="entry name" value="HTH_NOL4"/>
</dbReference>
<feature type="region of interest" description="Disordered" evidence="1">
    <location>
        <begin position="234"/>
        <end position="257"/>
    </location>
</feature>
<feature type="region of interest" description="Disordered" evidence="1">
    <location>
        <begin position="128"/>
        <end position="217"/>
    </location>
</feature>
<dbReference type="AlphaFoldDB" id="A0A3Q3W620"/>
<dbReference type="Proteomes" id="UP000261620">
    <property type="component" value="Unplaced"/>
</dbReference>
<dbReference type="PANTHER" id="PTHR12449:SF19">
    <property type="entry name" value="NUCLEOLAR PROTEIN 4-LIKE"/>
    <property type="match status" value="1"/>
</dbReference>
<dbReference type="OMA" id="QCMTTAE"/>
<feature type="compositionally biased region" description="Polar residues" evidence="1">
    <location>
        <begin position="200"/>
        <end position="217"/>
    </location>
</feature>
<dbReference type="STRING" id="94237.ENSMMOP00000011836"/>
<protein>
    <recommendedName>
        <fullName evidence="2">Nucleolar protein 4 helical domain-containing protein</fullName>
    </recommendedName>
</protein>
<feature type="region of interest" description="Disordered" evidence="1">
    <location>
        <begin position="365"/>
        <end position="385"/>
    </location>
</feature>
<dbReference type="Ensembl" id="ENSMMOT00000012036.1">
    <property type="protein sequence ID" value="ENSMMOP00000011836.1"/>
    <property type="gene ID" value="ENSMMOG00000009094.1"/>
</dbReference>
<feature type="compositionally biased region" description="Gly residues" evidence="1">
    <location>
        <begin position="454"/>
        <end position="463"/>
    </location>
</feature>
<dbReference type="Pfam" id="PF23079">
    <property type="entry name" value="HTH_NOL4_2nd"/>
    <property type="match status" value="1"/>
</dbReference>
<proteinExistence type="predicted"/>